<evidence type="ECO:0000313" key="3">
    <source>
        <dbReference type="Proteomes" id="UP000467700"/>
    </source>
</evidence>
<gene>
    <name evidence="2" type="ORF">AAE3_LOCUS5415</name>
</gene>
<keyword evidence="3" id="KW-1185">Reference proteome</keyword>
<sequence>MSIVHSHPSSTSPSPTTRRKKIRRKSAYSPPEPAHLENKLSLIKMDRSAPLSERPSSDSIDTKGSEIASSWRTCNPLPSWLANTFMTLSRSHPLRLLLPKGTEQGTEQIPSDESSAPVEDDPMNSDGDDSPFASAVSNQVLEGDFVNDTKNLQMAPFECDMEYLINPENEHPFPNFSHPIPFSTPGPVSAVNSSVVSNTLFSIPSPQTCSSPTFCSTESRSDPDLPFARPYTPVCNTPAVQLPKYSGSARNDATFNLPLSPAEAAHNRYFSRLYSTPGPGYRASSPEHFDSPIEDPLTSQFLVPGFNADDVVDFQWRPFDRNNIVVPSIAKGVAFARSPSKGQRSTDNLLLTLHDRHSSPPKVTRSTGTPPKSPFPQPSPSRRYSPCPFRFLPPPESAPAASIVPAAQEPLRALTTPKMPPFAPVPGIYISPLQRQQTAEPSPRVRLTVNGTSKSPSRDPVNSSGAVEVMAPTPPPVRCGVDHEVDHQRRTMSQSSNDSIESWDDKEGV</sequence>
<proteinExistence type="predicted"/>
<name>A0A8S0WQU0_CYCAE</name>
<dbReference type="OrthoDB" id="3060221at2759"/>
<feature type="compositionally biased region" description="Polar residues" evidence="1">
    <location>
        <begin position="103"/>
        <end position="114"/>
    </location>
</feature>
<feature type="compositionally biased region" description="Basic residues" evidence="1">
    <location>
        <begin position="17"/>
        <end position="26"/>
    </location>
</feature>
<accession>A0A8S0WQU0</accession>
<feature type="compositionally biased region" description="Low complexity" evidence="1">
    <location>
        <begin position="1"/>
        <end position="16"/>
    </location>
</feature>
<feature type="compositionally biased region" description="Polar residues" evidence="1">
    <location>
        <begin position="449"/>
        <end position="465"/>
    </location>
</feature>
<feature type="compositionally biased region" description="Polar residues" evidence="1">
    <location>
        <begin position="491"/>
        <end position="500"/>
    </location>
</feature>
<dbReference type="Proteomes" id="UP000467700">
    <property type="component" value="Unassembled WGS sequence"/>
</dbReference>
<feature type="region of interest" description="Disordered" evidence="1">
    <location>
        <begin position="1"/>
        <end position="68"/>
    </location>
</feature>
<feature type="region of interest" description="Disordered" evidence="1">
    <location>
        <begin position="352"/>
        <end position="386"/>
    </location>
</feature>
<evidence type="ECO:0000313" key="2">
    <source>
        <dbReference type="EMBL" id="CAA7263172.1"/>
    </source>
</evidence>
<feature type="region of interest" description="Disordered" evidence="1">
    <location>
        <begin position="102"/>
        <end position="133"/>
    </location>
</feature>
<protein>
    <submittedName>
        <fullName evidence="2">Uncharacterized protein</fullName>
    </submittedName>
</protein>
<dbReference type="AlphaFoldDB" id="A0A8S0WQU0"/>
<comment type="caution">
    <text evidence="2">The sequence shown here is derived from an EMBL/GenBank/DDBJ whole genome shotgun (WGS) entry which is preliminary data.</text>
</comment>
<feature type="region of interest" description="Disordered" evidence="1">
    <location>
        <begin position="435"/>
        <end position="509"/>
    </location>
</feature>
<organism evidence="2 3">
    <name type="scientific">Cyclocybe aegerita</name>
    <name type="common">Black poplar mushroom</name>
    <name type="synonym">Agrocybe aegerita</name>
    <dbReference type="NCBI Taxonomy" id="1973307"/>
    <lineage>
        <taxon>Eukaryota</taxon>
        <taxon>Fungi</taxon>
        <taxon>Dikarya</taxon>
        <taxon>Basidiomycota</taxon>
        <taxon>Agaricomycotina</taxon>
        <taxon>Agaricomycetes</taxon>
        <taxon>Agaricomycetidae</taxon>
        <taxon>Agaricales</taxon>
        <taxon>Agaricineae</taxon>
        <taxon>Bolbitiaceae</taxon>
        <taxon>Cyclocybe</taxon>
    </lineage>
</organism>
<dbReference type="EMBL" id="CACVBS010000038">
    <property type="protein sequence ID" value="CAA7263172.1"/>
    <property type="molecule type" value="Genomic_DNA"/>
</dbReference>
<feature type="compositionally biased region" description="Basic and acidic residues" evidence="1">
    <location>
        <begin position="480"/>
        <end position="489"/>
    </location>
</feature>
<feature type="compositionally biased region" description="Acidic residues" evidence="1">
    <location>
        <begin position="118"/>
        <end position="129"/>
    </location>
</feature>
<evidence type="ECO:0000256" key="1">
    <source>
        <dbReference type="SAM" id="MobiDB-lite"/>
    </source>
</evidence>
<reference evidence="2 3" key="1">
    <citation type="submission" date="2020-01" db="EMBL/GenBank/DDBJ databases">
        <authorList>
            <person name="Gupta K D."/>
        </authorList>
    </citation>
    <scope>NUCLEOTIDE SEQUENCE [LARGE SCALE GENOMIC DNA]</scope>
</reference>